<name>A0ACC2ZYN4_9EURO</name>
<evidence type="ECO:0000313" key="2">
    <source>
        <dbReference type="Proteomes" id="UP001172386"/>
    </source>
</evidence>
<accession>A0ACC2ZYN4</accession>
<dbReference type="EMBL" id="JAPDRQ010000185">
    <property type="protein sequence ID" value="KAJ9652717.1"/>
    <property type="molecule type" value="Genomic_DNA"/>
</dbReference>
<dbReference type="Proteomes" id="UP001172386">
    <property type="component" value="Unassembled WGS sequence"/>
</dbReference>
<gene>
    <name evidence="1" type="ORF">H2198_008036</name>
</gene>
<sequence length="559" mass="59256">MKTILLNLLLLLTSVTAQTPFFEAREATIASVHTALFTRQNTCRDVVSAFIARVEAFNPLINAVITLSPSALEDADHLDLSLAAENVTGALFCIPVLLKDNYDALGMPTTAASTALNSSKPIKDASSVAALRNAGAVILGKTNLHEFALEGLSVSSFGGQTINPYDFARTPGGSSGGTGAAIAASFAVFGTGTDTVNSLRSPASANALYSFRPTYGLISRTGIVPVSWTQDVIGAIGRSLYDIATVLTVMASIGYDPVDNATSRILASAKDVDYTTALTEPSSLQDIRVGVLYPFFNTTSSTETDPVNTIMSRAITTMSRAGITLVPINDTSAYNIYNATALSTNLDVQQFEYRESLTSYLSSNLTGPHPTSMPDLYLSNRNTSNFLVIPSQYNYLQNALRSSTSNATYADRLRGIANLTTTLHTMFSSNKLDAIIYPEQRNLVVPIGSPSQSGRNGILAALTGSPVITIPIGFSNATDTAPIGVPVGMEILGLPWTESKLLRIAKGVDDRLHARRTPVTGGINGTAEVTQRYEGVPVIRPSGIANIDKDAYPLGTFGT</sequence>
<keyword evidence="2" id="KW-1185">Reference proteome</keyword>
<proteinExistence type="predicted"/>
<comment type="caution">
    <text evidence="1">The sequence shown here is derived from an EMBL/GenBank/DDBJ whole genome shotgun (WGS) entry which is preliminary data.</text>
</comment>
<organism evidence="1 2">
    <name type="scientific">Neophaeococcomyces mojaviensis</name>
    <dbReference type="NCBI Taxonomy" id="3383035"/>
    <lineage>
        <taxon>Eukaryota</taxon>
        <taxon>Fungi</taxon>
        <taxon>Dikarya</taxon>
        <taxon>Ascomycota</taxon>
        <taxon>Pezizomycotina</taxon>
        <taxon>Eurotiomycetes</taxon>
        <taxon>Chaetothyriomycetidae</taxon>
        <taxon>Chaetothyriales</taxon>
        <taxon>Chaetothyriales incertae sedis</taxon>
        <taxon>Neophaeococcomyces</taxon>
    </lineage>
</organism>
<reference evidence="1" key="1">
    <citation type="submission" date="2022-10" db="EMBL/GenBank/DDBJ databases">
        <title>Culturing micro-colonial fungi from biological soil crusts in the Mojave desert and describing Neophaeococcomyces mojavensis, and introducing the new genera and species Taxawa tesnikishii.</title>
        <authorList>
            <person name="Kurbessoian T."/>
            <person name="Stajich J.E."/>
        </authorList>
    </citation>
    <scope>NUCLEOTIDE SEQUENCE</scope>
    <source>
        <strain evidence="1">JES_112</strain>
    </source>
</reference>
<evidence type="ECO:0000313" key="1">
    <source>
        <dbReference type="EMBL" id="KAJ9652717.1"/>
    </source>
</evidence>
<protein>
    <submittedName>
        <fullName evidence="1">Uncharacterized protein</fullName>
    </submittedName>
</protein>